<dbReference type="InterPro" id="IPR043504">
    <property type="entry name" value="Peptidase_S1_PA_chymotrypsin"/>
</dbReference>
<keyword evidence="2" id="KW-1185">Reference proteome</keyword>
<dbReference type="SUPFAM" id="SSF50494">
    <property type="entry name" value="Trypsin-like serine proteases"/>
    <property type="match status" value="1"/>
</dbReference>
<dbReference type="Gene3D" id="2.40.10.10">
    <property type="entry name" value="Trypsin-like serine proteases"/>
    <property type="match status" value="1"/>
</dbReference>
<accession>A0A7R8HDL8</accession>
<organism evidence="1 2">
    <name type="scientific">Lepeophtheirus salmonis</name>
    <name type="common">Salmon louse</name>
    <name type="synonym">Caligus salmonis</name>
    <dbReference type="NCBI Taxonomy" id="72036"/>
    <lineage>
        <taxon>Eukaryota</taxon>
        <taxon>Metazoa</taxon>
        <taxon>Ecdysozoa</taxon>
        <taxon>Arthropoda</taxon>
        <taxon>Crustacea</taxon>
        <taxon>Multicrustacea</taxon>
        <taxon>Hexanauplia</taxon>
        <taxon>Copepoda</taxon>
        <taxon>Siphonostomatoida</taxon>
        <taxon>Caligidae</taxon>
        <taxon>Lepeophtheirus</taxon>
    </lineage>
</organism>
<evidence type="ECO:0000313" key="1">
    <source>
        <dbReference type="EMBL" id="CAF3037284.1"/>
    </source>
</evidence>
<dbReference type="InterPro" id="IPR009003">
    <property type="entry name" value="Peptidase_S1_PA"/>
</dbReference>
<proteinExistence type="predicted"/>
<dbReference type="AlphaFoldDB" id="A0A7R8HDL8"/>
<reference evidence="1" key="1">
    <citation type="submission" date="2021-02" db="EMBL/GenBank/DDBJ databases">
        <authorList>
            <person name="Bekaert M."/>
        </authorList>
    </citation>
    <scope>NUCLEOTIDE SEQUENCE</scope>
    <source>
        <strain evidence="1">IoA-00</strain>
    </source>
</reference>
<protein>
    <submittedName>
        <fullName evidence="1">(salmon louse) hypothetical protein</fullName>
    </submittedName>
</protein>
<gene>
    <name evidence="1" type="ORF">LSAA_15039</name>
</gene>
<evidence type="ECO:0000313" key="2">
    <source>
        <dbReference type="Proteomes" id="UP000675881"/>
    </source>
</evidence>
<sequence>MGRGVLGRAKESGHPKTFYADAGRPWIAPSEFTGHFCWSYIENITNIISHNNQSRLRVLQLLNLLSVPTSKLTGHFGWSYIENIINIISRNNQAGLSAHIPSIRGVSLSTFGKIILLVLKQYQIDGRVKSFVAHEGYNMKTGENNIAIIGLHDRLVWNDKVLPICFSNDYFPIKDGQSATCKGSSSEDTIPVLPVLTTKREGSQNNSRVSNTALI</sequence>
<dbReference type="Proteomes" id="UP000675881">
    <property type="component" value="Chromosome 9"/>
</dbReference>
<name>A0A7R8HDL8_LEPSM</name>
<dbReference type="EMBL" id="HG994588">
    <property type="protein sequence ID" value="CAF3037284.1"/>
    <property type="molecule type" value="Genomic_DNA"/>
</dbReference>